<dbReference type="PANTHER" id="PTHR38436:SF1">
    <property type="entry name" value="ESTER CYCLASE"/>
    <property type="match status" value="1"/>
</dbReference>
<evidence type="ECO:0000313" key="3">
    <source>
        <dbReference type="Proteomes" id="UP000638981"/>
    </source>
</evidence>
<dbReference type="SUPFAM" id="SSF54427">
    <property type="entry name" value="NTF2-like"/>
    <property type="match status" value="1"/>
</dbReference>
<sequence length="153" mass="16726">MLKSIAFLTLLALPVQAQDAQSFAQNLYATMQAQPFDPAALSALYAEDYTDHDRIPGPPEASDRDLILGLVAALNTGLPDGKRQLNTVETLSDGRIMVHFTFTGTQTGPFLNYPPAGKPVEFDGVDIFRLHDGRITEQWHVEEVAALMAQLGE</sequence>
<keyword evidence="1" id="KW-0732">Signal</keyword>
<gene>
    <name evidence="2" type="ORF">GCM10007315_16570</name>
</gene>
<dbReference type="GO" id="GO:0030638">
    <property type="term" value="P:polyketide metabolic process"/>
    <property type="evidence" value="ECO:0007669"/>
    <property type="project" value="InterPro"/>
</dbReference>
<proteinExistence type="predicted"/>
<dbReference type="Proteomes" id="UP000638981">
    <property type="component" value="Unassembled WGS sequence"/>
</dbReference>
<feature type="chain" id="PRO_5036689962" description="Ester cyclase" evidence="1">
    <location>
        <begin position="18"/>
        <end position="153"/>
    </location>
</feature>
<dbReference type="Pfam" id="PF07366">
    <property type="entry name" value="SnoaL"/>
    <property type="match status" value="1"/>
</dbReference>
<comment type="caution">
    <text evidence="2">The sequence shown here is derived from an EMBL/GenBank/DDBJ whole genome shotgun (WGS) entry which is preliminary data.</text>
</comment>
<keyword evidence="3" id="KW-1185">Reference proteome</keyword>
<evidence type="ECO:0000256" key="1">
    <source>
        <dbReference type="SAM" id="SignalP"/>
    </source>
</evidence>
<evidence type="ECO:0008006" key="4">
    <source>
        <dbReference type="Google" id="ProtNLM"/>
    </source>
</evidence>
<dbReference type="InterPro" id="IPR032710">
    <property type="entry name" value="NTF2-like_dom_sf"/>
</dbReference>
<evidence type="ECO:0000313" key="2">
    <source>
        <dbReference type="EMBL" id="GHC54361.1"/>
    </source>
</evidence>
<feature type="signal peptide" evidence="1">
    <location>
        <begin position="1"/>
        <end position="17"/>
    </location>
</feature>
<organism evidence="2 3">
    <name type="scientific">Neogemmobacter tilapiae</name>
    <dbReference type="NCBI Taxonomy" id="875041"/>
    <lineage>
        <taxon>Bacteria</taxon>
        <taxon>Pseudomonadati</taxon>
        <taxon>Pseudomonadota</taxon>
        <taxon>Alphaproteobacteria</taxon>
        <taxon>Rhodobacterales</taxon>
        <taxon>Paracoccaceae</taxon>
        <taxon>Neogemmobacter</taxon>
    </lineage>
</organism>
<reference evidence="2" key="2">
    <citation type="submission" date="2020-09" db="EMBL/GenBank/DDBJ databases">
        <authorList>
            <person name="Sun Q."/>
            <person name="Kim S."/>
        </authorList>
    </citation>
    <scope>NUCLEOTIDE SEQUENCE</scope>
    <source>
        <strain evidence="2">KCTC 23310</strain>
    </source>
</reference>
<protein>
    <recommendedName>
        <fullName evidence="4">Ester cyclase</fullName>
    </recommendedName>
</protein>
<dbReference type="AlphaFoldDB" id="A0A918WIE3"/>
<dbReference type="EMBL" id="BMYJ01000004">
    <property type="protein sequence ID" value="GHC54361.1"/>
    <property type="molecule type" value="Genomic_DNA"/>
</dbReference>
<dbReference type="InterPro" id="IPR009959">
    <property type="entry name" value="Cyclase_SnoaL-like"/>
</dbReference>
<dbReference type="Gene3D" id="3.10.450.50">
    <property type="match status" value="1"/>
</dbReference>
<reference evidence="2" key="1">
    <citation type="journal article" date="2014" name="Int. J. Syst. Evol. Microbiol.">
        <title>Complete genome sequence of Corynebacterium casei LMG S-19264T (=DSM 44701T), isolated from a smear-ripened cheese.</title>
        <authorList>
            <consortium name="US DOE Joint Genome Institute (JGI-PGF)"/>
            <person name="Walter F."/>
            <person name="Albersmeier A."/>
            <person name="Kalinowski J."/>
            <person name="Ruckert C."/>
        </authorList>
    </citation>
    <scope>NUCLEOTIDE SEQUENCE</scope>
    <source>
        <strain evidence="2">KCTC 23310</strain>
    </source>
</reference>
<dbReference type="PANTHER" id="PTHR38436">
    <property type="entry name" value="POLYKETIDE CYCLASE SNOAL-LIKE DOMAIN"/>
    <property type="match status" value="1"/>
</dbReference>
<accession>A0A918WIE3</accession>
<name>A0A918WIE3_9RHOB</name>
<dbReference type="RefSeq" id="WP_189411163.1">
    <property type="nucleotide sequence ID" value="NZ_BMYJ01000004.1"/>
</dbReference>